<sequence length="163" mass="18935">MKKITVEQAARSFHQHLKAFRESLGDYTLPDWEETTKHNREMGVRFVRYTLANQSITPESHHEKWVANMAKRGWRHGNERNPDKKTHPCMVPWEDLPYHEQAKTVLMIATVNILRPMICDDEEDDEGATAEGGAEEPQSPRPNGNYNSLGRMNVKHMYVTNFM</sequence>
<dbReference type="AlphaFoldDB" id="A0A401FZX3"/>
<evidence type="ECO:0000313" key="3">
    <source>
        <dbReference type="EMBL" id="GBC62521.1"/>
    </source>
</evidence>
<dbReference type="InterPro" id="IPR003032">
    <property type="entry name" value="Ryanodine_rcpt"/>
</dbReference>
<proteinExistence type="predicted"/>
<evidence type="ECO:0000259" key="2">
    <source>
        <dbReference type="Pfam" id="PF02026"/>
    </source>
</evidence>
<gene>
    <name evidence="3" type="ORF">DENIS_3493</name>
</gene>
<dbReference type="Proteomes" id="UP000288096">
    <property type="component" value="Unassembled WGS sequence"/>
</dbReference>
<organism evidence="3 4">
    <name type="scientific">Desulfonema ishimotonii</name>
    <dbReference type="NCBI Taxonomy" id="45657"/>
    <lineage>
        <taxon>Bacteria</taxon>
        <taxon>Pseudomonadati</taxon>
        <taxon>Thermodesulfobacteriota</taxon>
        <taxon>Desulfobacteria</taxon>
        <taxon>Desulfobacterales</taxon>
        <taxon>Desulfococcaceae</taxon>
        <taxon>Desulfonema</taxon>
    </lineage>
</organism>
<comment type="caution">
    <text evidence="3">The sequence shown here is derived from an EMBL/GenBank/DDBJ whole genome shotgun (WGS) entry which is preliminary data.</text>
</comment>
<keyword evidence="4" id="KW-1185">Reference proteome</keyword>
<evidence type="ECO:0000313" key="4">
    <source>
        <dbReference type="Proteomes" id="UP000288096"/>
    </source>
</evidence>
<dbReference type="EMBL" id="BEXT01000001">
    <property type="protein sequence ID" value="GBC62521.1"/>
    <property type="molecule type" value="Genomic_DNA"/>
</dbReference>
<dbReference type="Gene3D" id="6.20.350.10">
    <property type="match status" value="1"/>
</dbReference>
<feature type="domain" description="Ryanodine receptor Ryr" evidence="2">
    <location>
        <begin position="59"/>
        <end position="106"/>
    </location>
</feature>
<evidence type="ECO:0000256" key="1">
    <source>
        <dbReference type="SAM" id="MobiDB-lite"/>
    </source>
</evidence>
<protein>
    <recommendedName>
        <fullName evidence="2">Ryanodine receptor Ryr domain-containing protein</fullName>
    </recommendedName>
</protein>
<reference evidence="4" key="2">
    <citation type="submission" date="2019-01" db="EMBL/GenBank/DDBJ databases">
        <title>Genome sequence of Desulfonema ishimotonii strain Tokyo 01.</title>
        <authorList>
            <person name="Fukui M."/>
        </authorList>
    </citation>
    <scope>NUCLEOTIDE SEQUENCE [LARGE SCALE GENOMIC DNA]</scope>
    <source>
        <strain evidence="4">Tokyo 01</strain>
    </source>
</reference>
<reference evidence="4" key="1">
    <citation type="submission" date="2017-11" db="EMBL/GenBank/DDBJ databases">
        <authorList>
            <person name="Watanabe M."/>
            <person name="Kojima H."/>
        </authorList>
    </citation>
    <scope>NUCLEOTIDE SEQUENCE [LARGE SCALE GENOMIC DNA]</scope>
    <source>
        <strain evidence="4">Tokyo 01</strain>
    </source>
</reference>
<accession>A0A401FZX3</accession>
<feature type="region of interest" description="Disordered" evidence="1">
    <location>
        <begin position="122"/>
        <end position="149"/>
    </location>
</feature>
<name>A0A401FZX3_9BACT</name>
<dbReference type="Pfam" id="PF02026">
    <property type="entry name" value="RyR"/>
    <property type="match status" value="1"/>
</dbReference>